<dbReference type="InterPro" id="IPR013087">
    <property type="entry name" value="Znf_C2H2_type"/>
</dbReference>
<feature type="domain" description="C2H2-type" evidence="9">
    <location>
        <begin position="237"/>
        <end position="264"/>
    </location>
</feature>
<evidence type="ECO:0000256" key="1">
    <source>
        <dbReference type="ARBA" id="ARBA00004123"/>
    </source>
</evidence>
<keyword evidence="3" id="KW-0677">Repeat</keyword>
<name>A0AAV8VZ70_9CUCU</name>
<evidence type="ECO:0000256" key="2">
    <source>
        <dbReference type="ARBA" id="ARBA00022723"/>
    </source>
</evidence>
<evidence type="ECO:0000256" key="6">
    <source>
        <dbReference type="ARBA" id="ARBA00023242"/>
    </source>
</evidence>
<feature type="domain" description="C2H2-type" evidence="9">
    <location>
        <begin position="210"/>
        <end position="234"/>
    </location>
</feature>
<evidence type="ECO:0000256" key="7">
    <source>
        <dbReference type="PROSITE-ProRule" id="PRU00042"/>
    </source>
</evidence>
<dbReference type="PROSITE" id="PS51915">
    <property type="entry name" value="ZAD"/>
    <property type="match status" value="1"/>
</dbReference>
<reference evidence="11 12" key="1">
    <citation type="journal article" date="2023" name="Insect Mol. Biol.">
        <title>Genome sequencing provides insights into the evolution of gene families encoding plant cell wall-degrading enzymes in longhorned beetles.</title>
        <authorList>
            <person name="Shin N.R."/>
            <person name="Okamura Y."/>
            <person name="Kirsch R."/>
            <person name="Pauchet Y."/>
        </authorList>
    </citation>
    <scope>NUCLEOTIDE SEQUENCE [LARGE SCALE GENOMIC DNA]</scope>
    <source>
        <strain evidence="11">EAD_L_NR</strain>
    </source>
</reference>
<dbReference type="InterPro" id="IPR012934">
    <property type="entry name" value="Znf_AD"/>
</dbReference>
<dbReference type="Gene3D" id="3.30.160.60">
    <property type="entry name" value="Classic Zinc Finger"/>
    <property type="match status" value="3"/>
</dbReference>
<dbReference type="Pfam" id="PF00096">
    <property type="entry name" value="zf-C2H2"/>
    <property type="match status" value="2"/>
</dbReference>
<dbReference type="PROSITE" id="PS00028">
    <property type="entry name" value="ZINC_FINGER_C2H2_1"/>
    <property type="match status" value="2"/>
</dbReference>
<feature type="binding site" evidence="8">
    <location>
        <position position="51"/>
    </location>
    <ligand>
        <name>Zn(2+)</name>
        <dbReference type="ChEBI" id="CHEBI:29105"/>
    </ligand>
</feature>
<dbReference type="Gene3D" id="3.40.1800.20">
    <property type="match status" value="1"/>
</dbReference>
<dbReference type="InterPro" id="IPR036236">
    <property type="entry name" value="Znf_C2H2_sf"/>
</dbReference>
<dbReference type="PROSITE" id="PS50157">
    <property type="entry name" value="ZINC_FINGER_C2H2_2"/>
    <property type="match status" value="3"/>
</dbReference>
<dbReference type="PANTHER" id="PTHR24406">
    <property type="entry name" value="TRANSCRIPTIONAL REPRESSOR CTCFL-RELATED"/>
    <property type="match status" value="1"/>
</dbReference>
<organism evidence="11 12">
    <name type="scientific">Exocentrus adspersus</name>
    <dbReference type="NCBI Taxonomy" id="1586481"/>
    <lineage>
        <taxon>Eukaryota</taxon>
        <taxon>Metazoa</taxon>
        <taxon>Ecdysozoa</taxon>
        <taxon>Arthropoda</taxon>
        <taxon>Hexapoda</taxon>
        <taxon>Insecta</taxon>
        <taxon>Pterygota</taxon>
        <taxon>Neoptera</taxon>
        <taxon>Endopterygota</taxon>
        <taxon>Coleoptera</taxon>
        <taxon>Polyphaga</taxon>
        <taxon>Cucujiformia</taxon>
        <taxon>Chrysomeloidea</taxon>
        <taxon>Cerambycidae</taxon>
        <taxon>Lamiinae</taxon>
        <taxon>Acanthocinini</taxon>
        <taxon>Exocentrus</taxon>
    </lineage>
</organism>
<feature type="binding site" evidence="8">
    <location>
        <position position="7"/>
    </location>
    <ligand>
        <name>Zn(2+)</name>
        <dbReference type="ChEBI" id="CHEBI:29105"/>
    </ligand>
</feature>
<evidence type="ECO:0000256" key="8">
    <source>
        <dbReference type="PROSITE-ProRule" id="PRU01263"/>
    </source>
</evidence>
<keyword evidence="12" id="KW-1185">Reference proteome</keyword>
<feature type="binding site" evidence="8">
    <location>
        <position position="10"/>
    </location>
    <ligand>
        <name>Zn(2+)</name>
        <dbReference type="ChEBI" id="CHEBI:29105"/>
    </ligand>
</feature>
<dbReference type="SMART" id="SM00355">
    <property type="entry name" value="ZnF_C2H2"/>
    <property type="match status" value="5"/>
</dbReference>
<dbReference type="SUPFAM" id="SSF57667">
    <property type="entry name" value="beta-beta-alpha zinc fingers"/>
    <property type="match status" value="3"/>
</dbReference>
<dbReference type="SMART" id="SM00868">
    <property type="entry name" value="zf-AD"/>
    <property type="match status" value="1"/>
</dbReference>
<dbReference type="EMBL" id="JANEYG010000019">
    <property type="protein sequence ID" value="KAJ8919349.1"/>
    <property type="molecule type" value="Genomic_DNA"/>
</dbReference>
<dbReference type="SUPFAM" id="SSF57716">
    <property type="entry name" value="Glucocorticoid receptor-like (DNA-binding domain)"/>
    <property type="match status" value="1"/>
</dbReference>
<dbReference type="Proteomes" id="UP001159042">
    <property type="component" value="Unassembled WGS sequence"/>
</dbReference>
<proteinExistence type="predicted"/>
<evidence type="ECO:0000313" key="12">
    <source>
        <dbReference type="Proteomes" id="UP001159042"/>
    </source>
</evidence>
<feature type="binding site" evidence="8">
    <location>
        <position position="48"/>
    </location>
    <ligand>
        <name>Zn(2+)</name>
        <dbReference type="ChEBI" id="CHEBI:29105"/>
    </ligand>
</feature>
<comment type="subcellular location">
    <subcellularLocation>
        <location evidence="1">Nucleus</location>
    </subcellularLocation>
</comment>
<protein>
    <submittedName>
        <fullName evidence="11">Uncharacterized protein</fullName>
    </submittedName>
</protein>
<evidence type="ECO:0000259" key="10">
    <source>
        <dbReference type="PROSITE" id="PS51915"/>
    </source>
</evidence>
<gene>
    <name evidence="11" type="ORF">NQ315_003934</name>
</gene>
<dbReference type="GO" id="GO:0005634">
    <property type="term" value="C:nucleus"/>
    <property type="evidence" value="ECO:0007669"/>
    <property type="project" value="UniProtKB-SubCell"/>
</dbReference>
<accession>A0AAV8VZ70</accession>
<dbReference type="Pfam" id="PF07776">
    <property type="entry name" value="zf-AD"/>
    <property type="match status" value="1"/>
</dbReference>
<dbReference type="GO" id="GO:0008270">
    <property type="term" value="F:zinc ion binding"/>
    <property type="evidence" value="ECO:0007669"/>
    <property type="project" value="UniProtKB-UniRule"/>
</dbReference>
<feature type="domain" description="C2H2-type" evidence="9">
    <location>
        <begin position="157"/>
        <end position="180"/>
    </location>
</feature>
<feature type="domain" description="ZAD" evidence="10">
    <location>
        <begin position="5"/>
        <end position="75"/>
    </location>
</feature>
<sequence>MQMENVCRACLRSSEKLLPLTSEGLVQKIEIISSIQVLANDYYPSTICEECADNVNKFFCFRKVIINSDIELRERYETLKRTNFTTKPRTKERDRQYAVKNEPELKECSMLPEDSRDLYEDSEEISMANERDNKTIFLTGQPSLDDIKNTIAHLKLSKCNECGLTFTSRIKLYNHKRTVHIAPGVCNICGIVMRTDNLPRHVKMHSEGPATCKICGKVFKNPESLRGHLLIHKGIIYTCHICGKTARVKSEHHRHIKTHTDPEARKVMCTLCGKRVRDLKKAHAVTHWGTSAQVYLLQKRIYKSLRLENTYKATHK</sequence>
<keyword evidence="5 8" id="KW-0862">Zinc</keyword>
<dbReference type="AlphaFoldDB" id="A0AAV8VZ70"/>
<evidence type="ECO:0000256" key="4">
    <source>
        <dbReference type="ARBA" id="ARBA00022771"/>
    </source>
</evidence>
<evidence type="ECO:0000313" key="11">
    <source>
        <dbReference type="EMBL" id="KAJ8919349.1"/>
    </source>
</evidence>
<evidence type="ECO:0000259" key="9">
    <source>
        <dbReference type="PROSITE" id="PS50157"/>
    </source>
</evidence>
<comment type="caution">
    <text evidence="11">The sequence shown here is derived from an EMBL/GenBank/DDBJ whole genome shotgun (WGS) entry which is preliminary data.</text>
</comment>
<keyword evidence="6" id="KW-0539">Nucleus</keyword>
<keyword evidence="4 7" id="KW-0863">Zinc-finger</keyword>
<evidence type="ECO:0000256" key="5">
    <source>
        <dbReference type="ARBA" id="ARBA00022833"/>
    </source>
</evidence>
<dbReference type="InterPro" id="IPR050888">
    <property type="entry name" value="ZnF_C2H2-type_TF"/>
</dbReference>
<keyword evidence="2 8" id="KW-0479">Metal-binding</keyword>
<evidence type="ECO:0000256" key="3">
    <source>
        <dbReference type="ARBA" id="ARBA00022737"/>
    </source>
</evidence>